<proteinExistence type="inferred from homology"/>
<dbReference type="Proteomes" id="UP000239181">
    <property type="component" value="Unassembled WGS sequence"/>
</dbReference>
<keyword evidence="3 10" id="KW-0813">Transport</keyword>
<dbReference type="GO" id="GO:0031992">
    <property type="term" value="F:energy transducer activity"/>
    <property type="evidence" value="ECO:0007669"/>
    <property type="project" value="InterPro"/>
</dbReference>
<dbReference type="Gene3D" id="3.30.1150.10">
    <property type="match status" value="1"/>
</dbReference>
<evidence type="ECO:0000256" key="9">
    <source>
        <dbReference type="ARBA" id="ARBA00023136"/>
    </source>
</evidence>
<dbReference type="GO" id="GO:0055085">
    <property type="term" value="P:transmembrane transport"/>
    <property type="evidence" value="ECO:0007669"/>
    <property type="project" value="InterPro"/>
</dbReference>
<dbReference type="SUPFAM" id="SSF74653">
    <property type="entry name" value="TolA/TonB C-terminal domain"/>
    <property type="match status" value="1"/>
</dbReference>
<evidence type="ECO:0000256" key="1">
    <source>
        <dbReference type="ARBA" id="ARBA00004383"/>
    </source>
</evidence>
<feature type="region of interest" description="Disordered" evidence="11">
    <location>
        <begin position="72"/>
        <end position="184"/>
    </location>
</feature>
<feature type="compositionally biased region" description="Low complexity" evidence="11">
    <location>
        <begin position="72"/>
        <end position="85"/>
    </location>
</feature>
<evidence type="ECO:0000256" key="3">
    <source>
        <dbReference type="ARBA" id="ARBA00022448"/>
    </source>
</evidence>
<dbReference type="PROSITE" id="PS52015">
    <property type="entry name" value="TONB_CTD"/>
    <property type="match status" value="1"/>
</dbReference>
<evidence type="ECO:0000256" key="2">
    <source>
        <dbReference type="ARBA" id="ARBA00006555"/>
    </source>
</evidence>
<name>A0A2S9IBW4_9GAMM</name>
<dbReference type="PANTHER" id="PTHR33446">
    <property type="entry name" value="PROTEIN TONB-RELATED"/>
    <property type="match status" value="1"/>
</dbReference>
<keyword evidence="9 10" id="KW-0472">Membrane</keyword>
<protein>
    <recommendedName>
        <fullName evidence="10">Protein TonB</fullName>
    </recommendedName>
</protein>
<keyword evidence="8 10" id="KW-1133">Transmembrane helix</keyword>
<evidence type="ECO:0000256" key="8">
    <source>
        <dbReference type="ARBA" id="ARBA00022989"/>
    </source>
</evidence>
<dbReference type="Pfam" id="PF03544">
    <property type="entry name" value="TonB_C"/>
    <property type="match status" value="1"/>
</dbReference>
<evidence type="ECO:0000256" key="5">
    <source>
        <dbReference type="ARBA" id="ARBA00022519"/>
    </source>
</evidence>
<dbReference type="EMBL" id="PDET01000007">
    <property type="protein sequence ID" value="PRD15283.1"/>
    <property type="molecule type" value="Genomic_DNA"/>
</dbReference>
<keyword evidence="10" id="KW-0735">Signal-anchor</keyword>
<evidence type="ECO:0000259" key="12">
    <source>
        <dbReference type="PROSITE" id="PS52015"/>
    </source>
</evidence>
<evidence type="ECO:0000313" key="13">
    <source>
        <dbReference type="EMBL" id="PRD15283.1"/>
    </source>
</evidence>
<organism evidence="13 14">
    <name type="scientific">Pantoea coffeiphila</name>
    <dbReference type="NCBI Taxonomy" id="1465635"/>
    <lineage>
        <taxon>Bacteria</taxon>
        <taxon>Pseudomonadati</taxon>
        <taxon>Pseudomonadota</taxon>
        <taxon>Gammaproteobacteria</taxon>
        <taxon>Enterobacterales</taxon>
        <taxon>Erwiniaceae</taxon>
        <taxon>Pantoea</taxon>
    </lineage>
</organism>
<dbReference type="InterPro" id="IPR051045">
    <property type="entry name" value="TonB-dependent_transducer"/>
</dbReference>
<keyword evidence="14" id="KW-1185">Reference proteome</keyword>
<evidence type="ECO:0000256" key="6">
    <source>
        <dbReference type="ARBA" id="ARBA00022692"/>
    </source>
</evidence>
<evidence type="ECO:0000256" key="11">
    <source>
        <dbReference type="SAM" id="MobiDB-lite"/>
    </source>
</evidence>
<evidence type="ECO:0000256" key="10">
    <source>
        <dbReference type="RuleBase" id="RU362123"/>
    </source>
</evidence>
<dbReference type="AlphaFoldDB" id="A0A2S9IBW4"/>
<feature type="domain" description="TonB C-terminal" evidence="12">
    <location>
        <begin position="190"/>
        <end position="285"/>
    </location>
</feature>
<feature type="compositionally biased region" description="Basic and acidic residues" evidence="11">
    <location>
        <begin position="99"/>
        <end position="127"/>
    </location>
</feature>
<dbReference type="NCBIfam" id="TIGR01352">
    <property type="entry name" value="tonB_Cterm"/>
    <property type="match status" value="1"/>
</dbReference>
<reference evidence="13 14" key="1">
    <citation type="submission" date="2017-10" db="EMBL/GenBank/DDBJ databases">
        <title>Draft genome of two endophytic bacteria isolated from 'guarana' Paullinia cupana (Mart.) Ducke.</title>
        <authorList>
            <person name="Siqueira K.A."/>
            <person name="Liotti R.G."/>
            <person name="Mendes T.A."/>
            <person name="Soares M.A."/>
        </authorList>
    </citation>
    <scope>NUCLEOTIDE SEQUENCE [LARGE SCALE GENOMIC DNA]</scope>
    <source>
        <strain evidence="13 14">342</strain>
    </source>
</reference>
<comment type="similarity">
    <text evidence="2 10">Belongs to the TonB family.</text>
</comment>
<keyword evidence="7 10" id="KW-0653">Protein transport</keyword>
<feature type="compositionally biased region" description="Polar residues" evidence="11">
    <location>
        <begin position="158"/>
        <end position="175"/>
    </location>
</feature>
<dbReference type="GO" id="GO:0098797">
    <property type="term" value="C:plasma membrane protein complex"/>
    <property type="evidence" value="ECO:0007669"/>
    <property type="project" value="TreeGrafter"/>
</dbReference>
<feature type="transmembrane region" description="Helical" evidence="10">
    <location>
        <begin position="21"/>
        <end position="43"/>
    </location>
</feature>
<keyword evidence="5 10" id="KW-0997">Cell inner membrane</keyword>
<sequence length="285" mass="31110">MTSFILDNALPPPAKPRGEKLLWSTGPLLAVTAHLLVLMYLLWKPAPPPMVMPSPAAAPMVITMAVMPTTSQISSQESVAQQASQPDESAPPPSPAKLDAAEKEVKNAEVKAVVHDSKPQPKAEPKPPKPQRTVKPREVKPLPKKVEVKKPAPVTTPDSMRSNSSEQLSRQNQAPQVGAASNQAASAKQSWQSLILAQLQREKRYPGYALRMKQQDTVMVRFTIDRDGNVLETAIEKSKGYATLDRESLQLLERASPLPKPPASAFTQSDRMELVVPVSFAIRNV</sequence>
<gene>
    <name evidence="13" type="ORF">CQW29_12560</name>
</gene>
<comment type="caution">
    <text evidence="13">The sequence shown here is derived from an EMBL/GenBank/DDBJ whole genome shotgun (WGS) entry which is preliminary data.</text>
</comment>
<dbReference type="GO" id="GO:0030288">
    <property type="term" value="C:outer membrane-bounded periplasmic space"/>
    <property type="evidence" value="ECO:0007669"/>
    <property type="project" value="InterPro"/>
</dbReference>
<dbReference type="InterPro" id="IPR037682">
    <property type="entry name" value="TonB_C"/>
</dbReference>
<evidence type="ECO:0000313" key="14">
    <source>
        <dbReference type="Proteomes" id="UP000239181"/>
    </source>
</evidence>
<comment type="function">
    <text evidence="10">Interacts with outer membrane receptor proteins that carry out high-affinity binding and energy dependent uptake into the periplasmic space of specific substrates. It could act to transduce energy from the cytoplasmic membrane to specific energy-requiring processes in the outer membrane, resulting in the release into the periplasm of ligands bound by these outer membrane proteins.</text>
</comment>
<keyword evidence="6 10" id="KW-0812">Transmembrane</keyword>
<keyword evidence="4 10" id="KW-1003">Cell membrane</keyword>
<dbReference type="InterPro" id="IPR003538">
    <property type="entry name" value="TonB"/>
</dbReference>
<dbReference type="GO" id="GO:0015891">
    <property type="term" value="P:siderophore transport"/>
    <property type="evidence" value="ECO:0007669"/>
    <property type="project" value="InterPro"/>
</dbReference>
<dbReference type="PANTHER" id="PTHR33446:SF2">
    <property type="entry name" value="PROTEIN TONB"/>
    <property type="match status" value="1"/>
</dbReference>
<accession>A0A2S9IBW4</accession>
<evidence type="ECO:0000256" key="7">
    <source>
        <dbReference type="ARBA" id="ARBA00022927"/>
    </source>
</evidence>
<dbReference type="RefSeq" id="WP_105593061.1">
    <property type="nucleotide sequence ID" value="NZ_PDET01000007.1"/>
</dbReference>
<dbReference type="GO" id="GO:0015031">
    <property type="term" value="P:protein transport"/>
    <property type="evidence" value="ECO:0007669"/>
    <property type="project" value="UniProtKB-UniRule"/>
</dbReference>
<feature type="compositionally biased region" description="Basic and acidic residues" evidence="11">
    <location>
        <begin position="135"/>
        <end position="150"/>
    </location>
</feature>
<dbReference type="PRINTS" id="PR01374">
    <property type="entry name" value="TONBPROTEIN"/>
</dbReference>
<dbReference type="InterPro" id="IPR006260">
    <property type="entry name" value="TonB/TolA_C"/>
</dbReference>
<comment type="subcellular location">
    <subcellularLocation>
        <location evidence="1 10">Cell inner membrane</location>
        <topology evidence="1 10">Single-pass membrane protein</topology>
        <orientation evidence="1 10">Periplasmic side</orientation>
    </subcellularLocation>
</comment>
<dbReference type="OrthoDB" id="8703302at2"/>
<evidence type="ECO:0000256" key="4">
    <source>
        <dbReference type="ARBA" id="ARBA00022475"/>
    </source>
</evidence>